<keyword evidence="5 7" id="KW-0472">Membrane</keyword>
<keyword evidence="2" id="KW-1003">Cell membrane</keyword>
<name>A0ABS1NCQ3_9ACTN</name>
<feature type="transmembrane region" description="Helical" evidence="7">
    <location>
        <begin position="343"/>
        <end position="364"/>
    </location>
</feature>
<sequence>MTDSSLTAAAPPQALRGNLGTGDIAFFVISAAAPLTVMAGIAPVAIMSGGIGAPAAYLFAGIALAVFSVGFTTMARNVDAGGAFYAYITRGIGKRTGIASACLAVFAYNALQIGLYGLFATATQATVQSLVGLDIPWPVYAFAAIALVALAGYRNIDFGAKLLGVLLVAETGILALTDAAVVVQGGAHGLELSSFAPTNAVSPGTGSLLAFAFAAFIGFESTAIYRDEARDPKRTIPRATYIAVGFLALFYAFTCWTIVEAVGADQAVQIIAKDPTSVVFNVADQYVGSWAANTMYVLIISSVFAALLAFHNAINRYTFSLAREGILPARLGRTHPKHCSPHTAGAVQTALAVLVVAAFAIAHADPYLQLLIWVNTPGVIGIVLLQALTALAVPLYFKRTAYKESLVRTTVVPAVSAVLMAGALYLMISKIVLLTGASATVNSVLVGCVPVVLVAGYAVAAVVRSKRREAYDNLAQPRGALTPEPPANTASTAS</sequence>
<dbReference type="PIRSF" id="PIRSF006060">
    <property type="entry name" value="AA_transporter"/>
    <property type="match status" value="1"/>
</dbReference>
<organism evidence="8 9">
    <name type="scientific">Streptomyces coffeae</name>
    <dbReference type="NCBI Taxonomy" id="621382"/>
    <lineage>
        <taxon>Bacteria</taxon>
        <taxon>Bacillati</taxon>
        <taxon>Actinomycetota</taxon>
        <taxon>Actinomycetes</taxon>
        <taxon>Kitasatosporales</taxon>
        <taxon>Streptomycetaceae</taxon>
        <taxon>Streptomyces</taxon>
    </lineage>
</organism>
<feature type="transmembrane region" description="Helical" evidence="7">
    <location>
        <begin position="409"/>
        <end position="428"/>
    </location>
</feature>
<dbReference type="InterPro" id="IPR002293">
    <property type="entry name" value="AA/rel_permease1"/>
</dbReference>
<dbReference type="EMBL" id="JAERRF010000007">
    <property type="protein sequence ID" value="MBL1097847.1"/>
    <property type="molecule type" value="Genomic_DNA"/>
</dbReference>
<feature type="transmembrane region" description="Helical" evidence="7">
    <location>
        <begin position="24"/>
        <end position="49"/>
    </location>
</feature>
<feature type="transmembrane region" description="Helical" evidence="7">
    <location>
        <begin position="55"/>
        <end position="75"/>
    </location>
</feature>
<evidence type="ECO:0000256" key="5">
    <source>
        <dbReference type="ARBA" id="ARBA00023136"/>
    </source>
</evidence>
<gene>
    <name evidence="8" type="ORF">JK363_14430</name>
</gene>
<keyword evidence="4 7" id="KW-1133">Transmembrane helix</keyword>
<evidence type="ECO:0000313" key="9">
    <source>
        <dbReference type="Proteomes" id="UP000634229"/>
    </source>
</evidence>
<evidence type="ECO:0000256" key="3">
    <source>
        <dbReference type="ARBA" id="ARBA00022692"/>
    </source>
</evidence>
<dbReference type="Gene3D" id="1.20.1740.10">
    <property type="entry name" value="Amino acid/polyamine transporter I"/>
    <property type="match status" value="1"/>
</dbReference>
<dbReference type="PANTHER" id="PTHR42770:SF16">
    <property type="entry name" value="AMINO ACID PERMEASE"/>
    <property type="match status" value="1"/>
</dbReference>
<dbReference type="PANTHER" id="PTHR42770">
    <property type="entry name" value="AMINO ACID TRANSPORTER-RELATED"/>
    <property type="match status" value="1"/>
</dbReference>
<evidence type="ECO:0000256" key="1">
    <source>
        <dbReference type="ARBA" id="ARBA00004651"/>
    </source>
</evidence>
<feature type="transmembrane region" description="Helical" evidence="7">
    <location>
        <begin position="370"/>
        <end position="397"/>
    </location>
</feature>
<keyword evidence="3 7" id="KW-0812">Transmembrane</keyword>
<feature type="transmembrane region" description="Helical" evidence="7">
    <location>
        <begin position="440"/>
        <end position="463"/>
    </location>
</feature>
<dbReference type="InterPro" id="IPR050367">
    <property type="entry name" value="APC_superfamily"/>
</dbReference>
<dbReference type="Proteomes" id="UP000634229">
    <property type="component" value="Unassembled WGS sequence"/>
</dbReference>
<feature type="transmembrane region" description="Helical" evidence="7">
    <location>
        <begin position="295"/>
        <end position="314"/>
    </location>
</feature>
<evidence type="ECO:0000313" key="8">
    <source>
        <dbReference type="EMBL" id="MBL1097847.1"/>
    </source>
</evidence>
<evidence type="ECO:0000256" key="4">
    <source>
        <dbReference type="ARBA" id="ARBA00022989"/>
    </source>
</evidence>
<proteinExistence type="predicted"/>
<feature type="region of interest" description="Disordered" evidence="6">
    <location>
        <begin position="474"/>
        <end position="494"/>
    </location>
</feature>
<evidence type="ECO:0000256" key="6">
    <source>
        <dbReference type="SAM" id="MobiDB-lite"/>
    </source>
</evidence>
<reference evidence="8 9" key="1">
    <citation type="submission" date="2021-01" db="EMBL/GenBank/DDBJ databases">
        <title>WGS of actinomycetes isolated from Thailand.</title>
        <authorList>
            <person name="Thawai C."/>
        </authorList>
    </citation>
    <scope>NUCLEOTIDE SEQUENCE [LARGE SCALE GENOMIC DNA]</scope>
    <source>
        <strain evidence="8 9">CA1R205</strain>
    </source>
</reference>
<comment type="subcellular location">
    <subcellularLocation>
        <location evidence="1">Cell membrane</location>
        <topology evidence="1">Multi-pass membrane protein</topology>
    </subcellularLocation>
</comment>
<protein>
    <submittedName>
        <fullName evidence="8">APC family permease</fullName>
    </submittedName>
</protein>
<accession>A0ABS1NCQ3</accession>
<feature type="transmembrane region" description="Helical" evidence="7">
    <location>
        <begin position="135"/>
        <end position="153"/>
    </location>
</feature>
<feature type="transmembrane region" description="Helical" evidence="7">
    <location>
        <begin position="96"/>
        <end position="115"/>
    </location>
</feature>
<keyword evidence="9" id="KW-1185">Reference proteome</keyword>
<evidence type="ECO:0000256" key="2">
    <source>
        <dbReference type="ARBA" id="ARBA00022475"/>
    </source>
</evidence>
<dbReference type="Pfam" id="PF13520">
    <property type="entry name" value="AA_permease_2"/>
    <property type="match status" value="1"/>
</dbReference>
<feature type="transmembrane region" description="Helical" evidence="7">
    <location>
        <begin position="207"/>
        <end position="227"/>
    </location>
</feature>
<feature type="transmembrane region" description="Helical" evidence="7">
    <location>
        <begin position="165"/>
        <end position="187"/>
    </location>
</feature>
<evidence type="ECO:0000256" key="7">
    <source>
        <dbReference type="SAM" id="Phobius"/>
    </source>
</evidence>
<comment type="caution">
    <text evidence="8">The sequence shown here is derived from an EMBL/GenBank/DDBJ whole genome shotgun (WGS) entry which is preliminary data.</text>
</comment>
<dbReference type="RefSeq" id="WP_201875263.1">
    <property type="nucleotide sequence ID" value="NZ_JAERRF010000007.1"/>
</dbReference>
<feature type="transmembrane region" description="Helical" evidence="7">
    <location>
        <begin position="239"/>
        <end position="259"/>
    </location>
</feature>